<evidence type="ECO:0000313" key="2">
    <source>
        <dbReference type="Proteomes" id="UP000015106"/>
    </source>
</evidence>
<reference evidence="2" key="1">
    <citation type="journal article" date="2013" name="Nature">
        <title>Draft genome of the wheat A-genome progenitor Triticum urartu.</title>
        <authorList>
            <person name="Ling H.Q."/>
            <person name="Zhao S."/>
            <person name="Liu D."/>
            <person name="Wang J."/>
            <person name="Sun H."/>
            <person name="Zhang C."/>
            <person name="Fan H."/>
            <person name="Li D."/>
            <person name="Dong L."/>
            <person name="Tao Y."/>
            <person name="Gao C."/>
            <person name="Wu H."/>
            <person name="Li Y."/>
            <person name="Cui Y."/>
            <person name="Guo X."/>
            <person name="Zheng S."/>
            <person name="Wang B."/>
            <person name="Yu K."/>
            <person name="Liang Q."/>
            <person name="Yang W."/>
            <person name="Lou X."/>
            <person name="Chen J."/>
            <person name="Feng M."/>
            <person name="Jian J."/>
            <person name="Zhang X."/>
            <person name="Luo G."/>
            <person name="Jiang Y."/>
            <person name="Liu J."/>
            <person name="Wang Z."/>
            <person name="Sha Y."/>
            <person name="Zhang B."/>
            <person name="Wu H."/>
            <person name="Tang D."/>
            <person name="Shen Q."/>
            <person name="Xue P."/>
            <person name="Zou S."/>
            <person name="Wang X."/>
            <person name="Liu X."/>
            <person name="Wang F."/>
            <person name="Yang Y."/>
            <person name="An X."/>
            <person name="Dong Z."/>
            <person name="Zhang K."/>
            <person name="Zhang X."/>
            <person name="Luo M.C."/>
            <person name="Dvorak J."/>
            <person name="Tong Y."/>
            <person name="Wang J."/>
            <person name="Yang H."/>
            <person name="Li Z."/>
            <person name="Wang D."/>
            <person name="Zhang A."/>
            <person name="Wang J."/>
        </authorList>
    </citation>
    <scope>NUCLEOTIDE SEQUENCE</scope>
    <source>
        <strain evidence="2">cv. G1812</strain>
    </source>
</reference>
<dbReference type="EnsemblPlants" id="TuG1812G0700001107.01.T01">
    <property type="protein sequence ID" value="TuG1812G0700001107.01.T01"/>
    <property type="gene ID" value="TuG1812G0700001107.01"/>
</dbReference>
<sequence length="102" mass="11616">MACHVAADEPPAIPTIQELRAHDKPPTIPTVQELSRARQTPRHLYRRRAPCGRRALRHQQAPDLCAAERTNHQFFCSIKKETSKIMLIFGWGSEEAYHTEGS</sequence>
<reference evidence="1" key="2">
    <citation type="submission" date="2018-03" db="EMBL/GenBank/DDBJ databases">
        <title>The Triticum urartu genome reveals the dynamic nature of wheat genome evolution.</title>
        <authorList>
            <person name="Ling H."/>
            <person name="Ma B."/>
            <person name="Shi X."/>
            <person name="Liu H."/>
            <person name="Dong L."/>
            <person name="Sun H."/>
            <person name="Cao Y."/>
            <person name="Gao Q."/>
            <person name="Zheng S."/>
            <person name="Li Y."/>
            <person name="Yu Y."/>
            <person name="Du H."/>
            <person name="Qi M."/>
            <person name="Li Y."/>
            <person name="Yu H."/>
            <person name="Cui Y."/>
            <person name="Wang N."/>
            <person name="Chen C."/>
            <person name="Wu H."/>
            <person name="Zhao Y."/>
            <person name="Zhang J."/>
            <person name="Li Y."/>
            <person name="Zhou W."/>
            <person name="Zhang B."/>
            <person name="Hu W."/>
            <person name="Eijk M."/>
            <person name="Tang J."/>
            <person name="Witsenboer H."/>
            <person name="Zhao S."/>
            <person name="Li Z."/>
            <person name="Zhang A."/>
            <person name="Wang D."/>
            <person name="Liang C."/>
        </authorList>
    </citation>
    <scope>NUCLEOTIDE SEQUENCE [LARGE SCALE GENOMIC DNA]</scope>
    <source>
        <strain evidence="1">cv. G1812</strain>
    </source>
</reference>
<organism evidence="1 2">
    <name type="scientific">Triticum urartu</name>
    <name type="common">Red wild einkorn</name>
    <name type="synonym">Crithodium urartu</name>
    <dbReference type="NCBI Taxonomy" id="4572"/>
    <lineage>
        <taxon>Eukaryota</taxon>
        <taxon>Viridiplantae</taxon>
        <taxon>Streptophyta</taxon>
        <taxon>Embryophyta</taxon>
        <taxon>Tracheophyta</taxon>
        <taxon>Spermatophyta</taxon>
        <taxon>Magnoliopsida</taxon>
        <taxon>Liliopsida</taxon>
        <taxon>Poales</taxon>
        <taxon>Poaceae</taxon>
        <taxon>BOP clade</taxon>
        <taxon>Pooideae</taxon>
        <taxon>Triticodae</taxon>
        <taxon>Triticeae</taxon>
        <taxon>Triticinae</taxon>
        <taxon>Triticum</taxon>
    </lineage>
</organism>
<evidence type="ECO:0000313" key="1">
    <source>
        <dbReference type="EnsemblPlants" id="TuG1812G0700001107.01.T01"/>
    </source>
</evidence>
<proteinExistence type="predicted"/>
<accession>A0A8R7R0H4</accession>
<dbReference type="AlphaFoldDB" id="A0A8R7R0H4"/>
<reference evidence="1" key="3">
    <citation type="submission" date="2022-06" db="UniProtKB">
        <authorList>
            <consortium name="EnsemblPlants"/>
        </authorList>
    </citation>
    <scope>IDENTIFICATION</scope>
</reference>
<protein>
    <submittedName>
        <fullName evidence="1">Uncharacterized protein</fullName>
    </submittedName>
</protein>
<dbReference type="Proteomes" id="UP000015106">
    <property type="component" value="Chromosome 7"/>
</dbReference>
<dbReference type="Gramene" id="TuG1812G0700001107.01.T01">
    <property type="protein sequence ID" value="TuG1812G0700001107.01.T01"/>
    <property type="gene ID" value="TuG1812G0700001107.01"/>
</dbReference>
<keyword evidence="2" id="KW-1185">Reference proteome</keyword>
<name>A0A8R7R0H4_TRIUA</name>